<dbReference type="Gene3D" id="2.30.42.10">
    <property type="match status" value="2"/>
</dbReference>
<comment type="cofactor">
    <cofactor evidence="1">
        <name>Zn(2+)</name>
        <dbReference type="ChEBI" id="CHEBI:29105"/>
    </cofactor>
</comment>
<evidence type="ECO:0000256" key="3">
    <source>
        <dbReference type="SAM" id="SignalP"/>
    </source>
</evidence>
<dbReference type="SMART" id="SM00228">
    <property type="entry name" value="PDZ"/>
    <property type="match status" value="2"/>
</dbReference>
<dbReference type="GO" id="GO:0004222">
    <property type="term" value="F:metalloendopeptidase activity"/>
    <property type="evidence" value="ECO:0007669"/>
    <property type="project" value="InterPro"/>
</dbReference>
<dbReference type="Pfam" id="PF13180">
    <property type="entry name" value="PDZ_2"/>
    <property type="match status" value="1"/>
</dbReference>
<dbReference type="InterPro" id="IPR004387">
    <property type="entry name" value="Pept_M50_Zn"/>
</dbReference>
<protein>
    <recommendedName>
        <fullName evidence="4">PDZ domain-containing protein</fullName>
    </recommendedName>
</protein>
<dbReference type="SUPFAM" id="SSF50156">
    <property type="entry name" value="PDZ domain-like"/>
    <property type="match status" value="2"/>
</dbReference>
<dbReference type="InterPro" id="IPR001478">
    <property type="entry name" value="PDZ"/>
</dbReference>
<feature type="signal peptide" evidence="3">
    <location>
        <begin position="1"/>
        <end position="25"/>
    </location>
</feature>
<dbReference type="InterPro" id="IPR036034">
    <property type="entry name" value="PDZ_sf"/>
</dbReference>
<dbReference type="InterPro" id="IPR041489">
    <property type="entry name" value="PDZ_6"/>
</dbReference>
<dbReference type="GO" id="GO:0006508">
    <property type="term" value="P:proteolysis"/>
    <property type="evidence" value="ECO:0007669"/>
    <property type="project" value="InterPro"/>
</dbReference>
<proteinExistence type="predicted"/>
<feature type="domain" description="PDZ" evidence="4">
    <location>
        <begin position="130"/>
        <end position="216"/>
    </location>
</feature>
<dbReference type="PROSITE" id="PS50106">
    <property type="entry name" value="PDZ"/>
    <property type="match status" value="2"/>
</dbReference>
<evidence type="ECO:0000313" key="5">
    <source>
        <dbReference type="EMBL" id="ADI19392.1"/>
    </source>
</evidence>
<evidence type="ECO:0000259" key="4">
    <source>
        <dbReference type="PROSITE" id="PS50106"/>
    </source>
</evidence>
<feature type="compositionally biased region" description="Basic and acidic residues" evidence="2">
    <location>
        <begin position="124"/>
        <end position="145"/>
    </location>
</feature>
<evidence type="ECO:0000256" key="1">
    <source>
        <dbReference type="ARBA" id="ARBA00001947"/>
    </source>
</evidence>
<dbReference type="GO" id="GO:0016020">
    <property type="term" value="C:membrane"/>
    <property type="evidence" value="ECO:0007669"/>
    <property type="project" value="InterPro"/>
</dbReference>
<evidence type="ECO:0000256" key="2">
    <source>
        <dbReference type="SAM" id="MobiDB-lite"/>
    </source>
</evidence>
<dbReference type="PANTHER" id="PTHR42837">
    <property type="entry name" value="REGULATOR OF SIGMA-E PROTEASE RSEP"/>
    <property type="match status" value="1"/>
</dbReference>
<keyword evidence="3" id="KW-0732">Signal</keyword>
<reference evidence="5" key="1">
    <citation type="journal article" date="2011" name="Environ. Microbiol.">
        <title>Time-series analyses of Monterey Bay coastal microbial picoplankton using a 'genome proxy' microarray.</title>
        <authorList>
            <person name="Rich V.I."/>
            <person name="Pham V.D."/>
            <person name="Eppley J."/>
            <person name="Shi Y."/>
            <person name="DeLong E.F."/>
        </authorList>
    </citation>
    <scope>NUCLEOTIDE SEQUENCE</scope>
</reference>
<accession>E0XY86</accession>
<dbReference type="EMBL" id="GU474919">
    <property type="protein sequence ID" value="ADI19392.1"/>
    <property type="molecule type" value="Genomic_DNA"/>
</dbReference>
<feature type="domain" description="PDZ" evidence="4">
    <location>
        <begin position="1"/>
        <end position="74"/>
    </location>
</feature>
<feature type="region of interest" description="Disordered" evidence="2">
    <location>
        <begin position="123"/>
        <end position="150"/>
    </location>
</feature>
<feature type="chain" id="PRO_5003143222" description="PDZ domain-containing protein" evidence="3">
    <location>
        <begin position="26"/>
        <end position="280"/>
    </location>
</feature>
<sequence>MTIARIKFWAIVATGFLVISIPTAAQTDQKHAGVLLIAVDPEGPAAAAGIERGDLILRFEGQDVTNHRDIVELLAIAKTAEVTLTIKHGDDLRDQVVQIDRVWGRPRLGVMIAIGAGINPDFMKPGDKAKRKHGVEQGRKLKGREPQSQLKKRLPRMPGIIVMEVISGSPADIAGLQRGDWITIVGDVALNGPAEQLVDIIGSSRPGDELRIKYERDGQEMSVVVTLGKDSETSLTKLGIRYKTPMPMFVDENMKKLLGDHRGQYRLPPIKPGAARYHRL</sequence>
<dbReference type="Pfam" id="PF17820">
    <property type="entry name" value="PDZ_6"/>
    <property type="match status" value="1"/>
</dbReference>
<dbReference type="AlphaFoldDB" id="E0XY86"/>
<name>E0XY86_9SPIR</name>
<dbReference type="PANTHER" id="PTHR42837:SF2">
    <property type="entry name" value="MEMBRANE METALLOPROTEASE ARASP2, CHLOROPLASTIC-RELATED"/>
    <property type="match status" value="1"/>
</dbReference>
<organism evidence="5">
    <name type="scientific">uncultured Spirochaetales bacterium HF0500_06B09</name>
    <dbReference type="NCBI Taxonomy" id="710994"/>
    <lineage>
        <taxon>Bacteria</taxon>
        <taxon>Pseudomonadati</taxon>
        <taxon>Spirochaetota</taxon>
        <taxon>Spirochaetia</taxon>
        <taxon>Spirochaetales</taxon>
        <taxon>environmental samples</taxon>
    </lineage>
</organism>